<dbReference type="GO" id="GO:0003677">
    <property type="term" value="F:DNA binding"/>
    <property type="evidence" value="ECO:0007669"/>
    <property type="project" value="InterPro"/>
</dbReference>
<dbReference type="Pfam" id="PF01380">
    <property type="entry name" value="SIS"/>
    <property type="match status" value="1"/>
</dbReference>
<dbReference type="eggNOG" id="COG1737">
    <property type="taxonomic scope" value="Bacteria"/>
</dbReference>
<accession>G9WHT1</accession>
<dbReference type="STRING" id="336988.NT96_03155"/>
<dbReference type="InterPro" id="IPR001347">
    <property type="entry name" value="SIS_dom"/>
</dbReference>
<dbReference type="InterPro" id="IPR047640">
    <property type="entry name" value="RpiR-like"/>
</dbReference>
<dbReference type="PATRIC" id="fig|1045004.4.peg.539"/>
<dbReference type="AlphaFoldDB" id="G9WHT1"/>
<dbReference type="PROSITE" id="PS51071">
    <property type="entry name" value="HTH_RPIR"/>
    <property type="match status" value="1"/>
</dbReference>
<dbReference type="Proteomes" id="UP000004959">
    <property type="component" value="Chromosome"/>
</dbReference>
<evidence type="ECO:0000259" key="1">
    <source>
        <dbReference type="PROSITE" id="PS51071"/>
    </source>
</evidence>
<dbReference type="Gene3D" id="1.10.10.10">
    <property type="entry name" value="Winged helix-like DNA-binding domain superfamily/Winged helix DNA-binding domain"/>
    <property type="match status" value="1"/>
</dbReference>
<dbReference type="SUPFAM" id="SSF46689">
    <property type="entry name" value="Homeodomain-like"/>
    <property type="match status" value="1"/>
</dbReference>
<dbReference type="InterPro" id="IPR009057">
    <property type="entry name" value="Homeodomain-like_sf"/>
</dbReference>
<gene>
    <name evidence="2" type="ORF">OKIT_0541</name>
</gene>
<dbReference type="GO" id="GO:0097367">
    <property type="term" value="F:carbohydrate derivative binding"/>
    <property type="evidence" value="ECO:0007669"/>
    <property type="project" value="InterPro"/>
</dbReference>
<dbReference type="OrthoDB" id="1648815at2"/>
<dbReference type="RefSeq" id="WP_007745079.1">
    <property type="nucleotide sequence ID" value="NZ_ATZG01000005.1"/>
</dbReference>
<sequence>MILDEMKTTEGLTVQEKAVLDYIVKHPRDILGMNIKELARESFSSAATIVRLCKKTGLKGYSDFKYRFASEFPSIIGLSDDLNVQSIDSNVQVGDVFKRVELVHKRAIEYTNGLLSKDKILNIVGLIEKAPRIEIYGEGLNYELARSFCLEFEEVGCESNAYNSANPMHTEMGKDKRHPILAFILTHTGNNEHMYEIVDQLKNKNYQTVVICDNAQRPICKICDENVVIMTTEGTLDLSNIVYISSLQYLFDVFVSLKLKSNYHMIRRVSNKVDSEKDGK</sequence>
<keyword evidence="3" id="KW-1185">Reference proteome</keyword>
<dbReference type="PANTHER" id="PTHR30514:SF21">
    <property type="entry name" value="RPIR-FAMILY TRANSCRIPTIONAL REGULATOR"/>
    <property type="match status" value="1"/>
</dbReference>
<comment type="caution">
    <text evidence="2">The sequence shown here is derived from an EMBL/GenBank/DDBJ whole genome shotgun (WGS) entry which is preliminary data.</text>
</comment>
<feature type="domain" description="HTH rpiR-type" evidence="1">
    <location>
        <begin position="1"/>
        <end position="75"/>
    </location>
</feature>
<organism evidence="2 3">
    <name type="scientific">Oenococcus kitaharae DSM 17330</name>
    <dbReference type="NCBI Taxonomy" id="1045004"/>
    <lineage>
        <taxon>Bacteria</taxon>
        <taxon>Bacillati</taxon>
        <taxon>Bacillota</taxon>
        <taxon>Bacilli</taxon>
        <taxon>Lactobacillales</taxon>
        <taxon>Lactobacillaceae</taxon>
        <taxon>Oenococcus</taxon>
    </lineage>
</organism>
<dbReference type="InterPro" id="IPR046348">
    <property type="entry name" value="SIS_dom_sf"/>
</dbReference>
<dbReference type="SUPFAM" id="SSF53697">
    <property type="entry name" value="SIS domain"/>
    <property type="match status" value="1"/>
</dbReference>
<evidence type="ECO:0000313" key="2">
    <source>
        <dbReference type="EMBL" id="EHN58655.1"/>
    </source>
</evidence>
<dbReference type="GO" id="GO:0003700">
    <property type="term" value="F:DNA-binding transcription factor activity"/>
    <property type="evidence" value="ECO:0007669"/>
    <property type="project" value="InterPro"/>
</dbReference>
<dbReference type="InterPro" id="IPR036388">
    <property type="entry name" value="WH-like_DNA-bd_sf"/>
</dbReference>
<evidence type="ECO:0000313" key="3">
    <source>
        <dbReference type="Proteomes" id="UP000004959"/>
    </source>
</evidence>
<protein>
    <submittedName>
        <fullName evidence="2">Putative regulator of phosphosugar metobolism</fullName>
    </submittedName>
</protein>
<reference evidence="2 3" key="1">
    <citation type="journal article" date="2012" name="PLoS ONE">
        <title>Functional divergence in the genus oenococcus as predicted by genome sequencing of the newly-described species, Oenococcus kitaharae.</title>
        <authorList>
            <person name="Borneman A.R."/>
            <person name="McCarthy J.M."/>
            <person name="Chambers P.J."/>
            <person name="Bartowsky E.J."/>
        </authorList>
    </citation>
    <scope>NUCLEOTIDE SEQUENCE [LARGE SCALE GENOMIC DNA]</scope>
    <source>
        <strain evidence="3">DSM17330</strain>
    </source>
</reference>
<dbReference type="Pfam" id="PF01418">
    <property type="entry name" value="HTH_6"/>
    <property type="match status" value="1"/>
</dbReference>
<dbReference type="HOGENOM" id="CLU_055769_2_0_9"/>
<proteinExistence type="predicted"/>
<name>G9WHT1_9LACO</name>
<dbReference type="Gene3D" id="3.40.50.10490">
    <property type="entry name" value="Glucose-6-phosphate isomerase like protein, domain 1"/>
    <property type="match status" value="1"/>
</dbReference>
<dbReference type="InterPro" id="IPR000281">
    <property type="entry name" value="HTH_RpiR"/>
</dbReference>
<dbReference type="PANTHER" id="PTHR30514">
    <property type="entry name" value="GLUCOKINASE"/>
    <property type="match status" value="1"/>
</dbReference>
<dbReference type="GO" id="GO:1901135">
    <property type="term" value="P:carbohydrate derivative metabolic process"/>
    <property type="evidence" value="ECO:0007669"/>
    <property type="project" value="InterPro"/>
</dbReference>
<dbReference type="EMBL" id="AFVZ01000001">
    <property type="protein sequence ID" value="EHN58655.1"/>
    <property type="molecule type" value="Genomic_DNA"/>
</dbReference>